<feature type="region of interest" description="Disordered" evidence="1">
    <location>
        <begin position="1"/>
        <end position="68"/>
    </location>
</feature>
<dbReference type="Proteomes" id="UP001153555">
    <property type="component" value="Unassembled WGS sequence"/>
</dbReference>
<evidence type="ECO:0000313" key="2">
    <source>
        <dbReference type="EMBL" id="CAA0815785.1"/>
    </source>
</evidence>
<dbReference type="PANTHER" id="PTHR33116">
    <property type="entry name" value="REVERSE TRANSCRIPTASE ZINC-BINDING DOMAIN-CONTAINING PROTEIN-RELATED-RELATED"/>
    <property type="match status" value="1"/>
</dbReference>
<comment type="caution">
    <text evidence="2">The sequence shown here is derived from an EMBL/GenBank/DDBJ whole genome shotgun (WGS) entry which is preliminary data.</text>
</comment>
<feature type="non-terminal residue" evidence="2">
    <location>
        <position position="442"/>
    </location>
</feature>
<feature type="region of interest" description="Disordered" evidence="1">
    <location>
        <begin position="162"/>
        <end position="193"/>
    </location>
</feature>
<feature type="non-terminal residue" evidence="2">
    <location>
        <position position="1"/>
    </location>
</feature>
<accession>A0A9N7MWB0</accession>
<evidence type="ECO:0000313" key="3">
    <source>
        <dbReference type="Proteomes" id="UP001153555"/>
    </source>
</evidence>
<protein>
    <submittedName>
        <fullName evidence="2">RNA-directed DNA polymerase (Reverse transcriptase)-related family protein</fullName>
    </submittedName>
</protein>
<dbReference type="AlphaFoldDB" id="A0A9N7MWB0"/>
<gene>
    <name evidence="2" type="ORF">SHERM_15689</name>
</gene>
<dbReference type="OrthoDB" id="913508at2759"/>
<keyword evidence="3" id="KW-1185">Reference proteome</keyword>
<keyword evidence="2" id="KW-0548">Nucleotidyltransferase</keyword>
<proteinExistence type="predicted"/>
<organism evidence="2 3">
    <name type="scientific">Striga hermonthica</name>
    <name type="common">Purple witchweed</name>
    <name type="synonym">Buchnera hermonthica</name>
    <dbReference type="NCBI Taxonomy" id="68872"/>
    <lineage>
        <taxon>Eukaryota</taxon>
        <taxon>Viridiplantae</taxon>
        <taxon>Streptophyta</taxon>
        <taxon>Embryophyta</taxon>
        <taxon>Tracheophyta</taxon>
        <taxon>Spermatophyta</taxon>
        <taxon>Magnoliopsida</taxon>
        <taxon>eudicotyledons</taxon>
        <taxon>Gunneridae</taxon>
        <taxon>Pentapetalae</taxon>
        <taxon>asterids</taxon>
        <taxon>lamiids</taxon>
        <taxon>Lamiales</taxon>
        <taxon>Orobanchaceae</taxon>
        <taxon>Buchnereae</taxon>
        <taxon>Striga</taxon>
    </lineage>
</organism>
<reference evidence="2" key="1">
    <citation type="submission" date="2019-12" db="EMBL/GenBank/DDBJ databases">
        <authorList>
            <person name="Scholes J."/>
        </authorList>
    </citation>
    <scope>NUCLEOTIDE SEQUENCE</scope>
</reference>
<sequence length="442" mass="48595">GNKPRPTPPQHNRATHPGPSNGRRDPKGKRKGPLHAPESPKGAKDTGKAGMVATDQTGKDAHPNHPKQLATVEHKAKTSGFIPRETLQSAFKANHSFFIVLSPEAEDENKPSTSDPHRSLDLPFLDDDGLLAEDLEHPDASTSGTFIHLVDDSTRDAVHFSVHSSSQDRSLEMRTAPDTVPPKGEEPTHLPSTELRSSAGHIASLQPHSVGEHPSAPPNGAFLHLIPEQTCRALLVLGPGNGSPTDFFPSSRGLRQGDPVSLSLFVLAVDYLSRCLDGFIRDYLQMTCSTRGYGPLILHLSNADVIIIFTQADDDGLIELMHLLEHYNSVIGQLISVQKSTFTFSSSSADRWAQRVHEITGFARNDLLITYLGAPLYKGHLTRALFADIRKRMIDRISNWSLRHLSFEGRLALIKSTLIFLHLLMVLDFSRSTLDEINQIMA</sequence>
<name>A0A9N7MWB0_STRHE</name>
<dbReference type="GO" id="GO:0003964">
    <property type="term" value="F:RNA-directed DNA polymerase activity"/>
    <property type="evidence" value="ECO:0007669"/>
    <property type="project" value="UniProtKB-KW"/>
</dbReference>
<keyword evidence="2" id="KW-0808">Transferase</keyword>
<dbReference type="EMBL" id="CACSLK010013162">
    <property type="protein sequence ID" value="CAA0815785.1"/>
    <property type="molecule type" value="Genomic_DNA"/>
</dbReference>
<evidence type="ECO:0000256" key="1">
    <source>
        <dbReference type="SAM" id="MobiDB-lite"/>
    </source>
</evidence>
<keyword evidence="2" id="KW-0695">RNA-directed DNA polymerase</keyword>
<dbReference type="PANTHER" id="PTHR33116:SF84">
    <property type="entry name" value="RNA-DIRECTED DNA POLYMERASE"/>
    <property type="match status" value="1"/>
</dbReference>